<proteinExistence type="predicted"/>
<dbReference type="EMBL" id="JAAZSQ010000016">
    <property type="protein sequence ID" value="NKX55803.1"/>
    <property type="molecule type" value="Genomic_DNA"/>
</dbReference>
<dbReference type="Proteomes" id="UP000544090">
    <property type="component" value="Unassembled WGS sequence"/>
</dbReference>
<dbReference type="AlphaFoldDB" id="A0A7X6HGM3"/>
<evidence type="ECO:0000313" key="1">
    <source>
        <dbReference type="EMBL" id="NKX55803.1"/>
    </source>
</evidence>
<evidence type="ECO:0000313" key="2">
    <source>
        <dbReference type="Proteomes" id="UP000544090"/>
    </source>
</evidence>
<protein>
    <submittedName>
        <fullName evidence="1">Uncharacterized protein</fullName>
    </submittedName>
</protein>
<dbReference type="RefSeq" id="WP_168487594.1">
    <property type="nucleotide sequence ID" value="NZ_JAAZSQ010000016.1"/>
</dbReference>
<name>A0A7X6HGM3_9MICC</name>
<sequence>MDQIPRTSVLPPSIATVDSTVYVEPEAAAVLSIRTADDQAAGSAVLQERLLAGIVARSGELEAAEWAVDQAQAALDEQIVSALSAGVPPEQVAEAAGLGVAELPEFAGVQVPVAMES</sequence>
<accession>A0A7X6HGM3</accession>
<keyword evidence="2" id="KW-1185">Reference proteome</keyword>
<reference evidence="1 2" key="1">
    <citation type="submission" date="2020-04" db="EMBL/GenBank/DDBJ databases">
        <title>Arthrobacter sp. nov.</title>
        <authorList>
            <person name="Liu S."/>
        </authorList>
    </citation>
    <scope>NUCLEOTIDE SEQUENCE [LARGE SCALE GENOMIC DNA]</scope>
    <source>
        <strain evidence="1 2">E918</strain>
    </source>
</reference>
<gene>
    <name evidence="1" type="ORF">HGG74_14900</name>
</gene>
<organism evidence="1 2">
    <name type="scientific">Arthrobacter mobilis</name>
    <dbReference type="NCBI Taxonomy" id="2724944"/>
    <lineage>
        <taxon>Bacteria</taxon>
        <taxon>Bacillati</taxon>
        <taxon>Actinomycetota</taxon>
        <taxon>Actinomycetes</taxon>
        <taxon>Micrococcales</taxon>
        <taxon>Micrococcaceae</taxon>
        <taxon>Arthrobacter</taxon>
    </lineage>
</organism>
<comment type="caution">
    <text evidence="1">The sequence shown here is derived from an EMBL/GenBank/DDBJ whole genome shotgun (WGS) entry which is preliminary data.</text>
</comment>